<reference evidence="2 3" key="1">
    <citation type="journal article" date="2019" name="Nat. Ecol. Evol.">
        <title>Megaphylogeny resolves global patterns of mushroom evolution.</title>
        <authorList>
            <person name="Varga T."/>
            <person name="Krizsan K."/>
            <person name="Foldi C."/>
            <person name="Dima B."/>
            <person name="Sanchez-Garcia M."/>
            <person name="Sanchez-Ramirez S."/>
            <person name="Szollosi G.J."/>
            <person name="Szarkandi J.G."/>
            <person name="Papp V."/>
            <person name="Albert L."/>
            <person name="Andreopoulos W."/>
            <person name="Angelini C."/>
            <person name="Antonin V."/>
            <person name="Barry K.W."/>
            <person name="Bougher N.L."/>
            <person name="Buchanan P."/>
            <person name="Buyck B."/>
            <person name="Bense V."/>
            <person name="Catcheside P."/>
            <person name="Chovatia M."/>
            <person name="Cooper J."/>
            <person name="Damon W."/>
            <person name="Desjardin D."/>
            <person name="Finy P."/>
            <person name="Geml J."/>
            <person name="Haridas S."/>
            <person name="Hughes K."/>
            <person name="Justo A."/>
            <person name="Karasinski D."/>
            <person name="Kautmanova I."/>
            <person name="Kiss B."/>
            <person name="Kocsube S."/>
            <person name="Kotiranta H."/>
            <person name="LaButti K.M."/>
            <person name="Lechner B.E."/>
            <person name="Liimatainen K."/>
            <person name="Lipzen A."/>
            <person name="Lukacs Z."/>
            <person name="Mihaltcheva S."/>
            <person name="Morgado L.N."/>
            <person name="Niskanen T."/>
            <person name="Noordeloos M.E."/>
            <person name="Ohm R.A."/>
            <person name="Ortiz-Santana B."/>
            <person name="Ovrebo C."/>
            <person name="Racz N."/>
            <person name="Riley R."/>
            <person name="Savchenko A."/>
            <person name="Shiryaev A."/>
            <person name="Soop K."/>
            <person name="Spirin V."/>
            <person name="Szebenyi C."/>
            <person name="Tomsovsky M."/>
            <person name="Tulloss R.E."/>
            <person name="Uehling J."/>
            <person name="Grigoriev I.V."/>
            <person name="Vagvolgyi C."/>
            <person name="Papp T."/>
            <person name="Martin F.M."/>
            <person name="Miettinen O."/>
            <person name="Hibbett D.S."/>
            <person name="Nagy L.G."/>
        </authorList>
    </citation>
    <scope>NUCLEOTIDE SEQUENCE [LARGE SCALE GENOMIC DNA]</scope>
    <source>
        <strain evidence="2 3">CBS 962.96</strain>
    </source>
</reference>
<dbReference type="EMBL" id="ML179336">
    <property type="protein sequence ID" value="THU90386.1"/>
    <property type="molecule type" value="Genomic_DNA"/>
</dbReference>
<protein>
    <recommendedName>
        <fullName evidence="4">Zn(2)-C6 fungal-type domain-containing protein</fullName>
    </recommendedName>
</protein>
<feature type="region of interest" description="Disordered" evidence="1">
    <location>
        <begin position="146"/>
        <end position="173"/>
    </location>
</feature>
<evidence type="ECO:0008006" key="4">
    <source>
        <dbReference type="Google" id="ProtNLM"/>
    </source>
</evidence>
<dbReference type="AlphaFoldDB" id="A0A4S8LM59"/>
<feature type="compositionally biased region" description="Polar residues" evidence="1">
    <location>
        <begin position="156"/>
        <end position="169"/>
    </location>
</feature>
<evidence type="ECO:0000313" key="2">
    <source>
        <dbReference type="EMBL" id="THU90386.1"/>
    </source>
</evidence>
<name>A0A4S8LM59_DENBC</name>
<organism evidence="2 3">
    <name type="scientific">Dendrothele bispora (strain CBS 962.96)</name>
    <dbReference type="NCBI Taxonomy" id="1314807"/>
    <lineage>
        <taxon>Eukaryota</taxon>
        <taxon>Fungi</taxon>
        <taxon>Dikarya</taxon>
        <taxon>Basidiomycota</taxon>
        <taxon>Agaricomycotina</taxon>
        <taxon>Agaricomycetes</taxon>
        <taxon>Agaricomycetidae</taxon>
        <taxon>Agaricales</taxon>
        <taxon>Agaricales incertae sedis</taxon>
        <taxon>Dendrothele</taxon>
    </lineage>
</organism>
<accession>A0A4S8LM59</accession>
<evidence type="ECO:0000313" key="3">
    <source>
        <dbReference type="Proteomes" id="UP000297245"/>
    </source>
</evidence>
<evidence type="ECO:0000256" key="1">
    <source>
        <dbReference type="SAM" id="MobiDB-lite"/>
    </source>
</evidence>
<gene>
    <name evidence="2" type="ORF">K435DRAFT_864327</name>
</gene>
<sequence length="317" mass="34692">MPKNASSSALNVSNLGSFQHPVCAACFRYRTRCAETRPCPGCIEKGWIKSCRSSLLLTPGRSGSASTKFVRAVEAGVQTDREPPTANNGLRCISPRPTVLITAPGRIRKYGGQRRRIDAAVQADPSISPRPTVLVTAPGRIRRKYGGQRRRIATANEPTASDLTASDPTANDGVAFPPPVVDNSMGYVAPPLPVDYKPLADSTRYTFPVPTADSVVDSTRYAFPPLSANGVVDPTRYEFSLLVDHTAPRLLPSQLNPVPPYHRYNSMSQLYPVGTHAQDQVYPHRSFPYGDEDILQDILQLTERFAADPMSYLTNYT</sequence>
<dbReference type="Proteomes" id="UP000297245">
    <property type="component" value="Unassembled WGS sequence"/>
</dbReference>
<keyword evidence="3" id="KW-1185">Reference proteome</keyword>
<proteinExistence type="predicted"/>